<sequence>MIHWEDVVAGMALVRSYAGKYYQVNYLIFIVLFLLLTGGNLLAAEIVRMKEVKPRNGKGGGWKSRHVEWKKS</sequence>
<evidence type="ECO:0000313" key="3">
    <source>
        <dbReference type="Proteomes" id="UP000824028"/>
    </source>
</evidence>
<keyword evidence="1" id="KW-1133">Transmembrane helix</keyword>
<gene>
    <name evidence="2" type="ORF">H9814_08960</name>
</gene>
<reference evidence="2" key="2">
    <citation type="submission" date="2021-04" db="EMBL/GenBank/DDBJ databases">
        <authorList>
            <person name="Gilroy R."/>
        </authorList>
    </citation>
    <scope>NUCLEOTIDE SEQUENCE</scope>
    <source>
        <strain evidence="2">ChiHjej9B8-1298</strain>
    </source>
</reference>
<accession>A0A9D2E9E3</accession>
<feature type="transmembrane region" description="Helical" evidence="1">
    <location>
        <begin position="26"/>
        <end position="47"/>
    </location>
</feature>
<proteinExistence type="predicted"/>
<reference evidence="2" key="1">
    <citation type="journal article" date="2021" name="PeerJ">
        <title>Extensive microbial diversity within the chicken gut microbiome revealed by metagenomics and culture.</title>
        <authorList>
            <person name="Gilroy R."/>
            <person name="Ravi A."/>
            <person name="Getino M."/>
            <person name="Pursley I."/>
            <person name="Horton D.L."/>
            <person name="Alikhan N.F."/>
            <person name="Baker D."/>
            <person name="Gharbi K."/>
            <person name="Hall N."/>
            <person name="Watson M."/>
            <person name="Adriaenssens E.M."/>
            <person name="Foster-Nyarko E."/>
            <person name="Jarju S."/>
            <person name="Secka A."/>
            <person name="Antonio M."/>
            <person name="Oren A."/>
            <person name="Chaudhuri R.R."/>
            <person name="La Ragione R."/>
            <person name="Hildebrand F."/>
            <person name="Pallen M.J."/>
        </authorList>
    </citation>
    <scope>NUCLEOTIDE SEQUENCE</scope>
    <source>
        <strain evidence="2">ChiHjej9B8-1298</strain>
    </source>
</reference>
<keyword evidence="1" id="KW-0812">Transmembrane</keyword>
<protein>
    <submittedName>
        <fullName evidence="2">Uncharacterized protein</fullName>
    </submittedName>
</protein>
<evidence type="ECO:0000256" key="1">
    <source>
        <dbReference type="SAM" id="Phobius"/>
    </source>
</evidence>
<dbReference type="EMBL" id="DXBX01000070">
    <property type="protein sequence ID" value="HIZ33643.1"/>
    <property type="molecule type" value="Genomic_DNA"/>
</dbReference>
<dbReference type="AlphaFoldDB" id="A0A9D2E9E3"/>
<organism evidence="2 3">
    <name type="scientific">Candidatus Bacteroides merdigallinarum</name>
    <dbReference type="NCBI Taxonomy" id="2838473"/>
    <lineage>
        <taxon>Bacteria</taxon>
        <taxon>Pseudomonadati</taxon>
        <taxon>Bacteroidota</taxon>
        <taxon>Bacteroidia</taxon>
        <taxon>Bacteroidales</taxon>
        <taxon>Bacteroidaceae</taxon>
        <taxon>Bacteroides</taxon>
    </lineage>
</organism>
<dbReference type="Proteomes" id="UP000824028">
    <property type="component" value="Unassembled WGS sequence"/>
</dbReference>
<keyword evidence="1" id="KW-0472">Membrane</keyword>
<name>A0A9D2E9E3_9BACE</name>
<comment type="caution">
    <text evidence="2">The sequence shown here is derived from an EMBL/GenBank/DDBJ whole genome shotgun (WGS) entry which is preliminary data.</text>
</comment>
<evidence type="ECO:0000313" key="2">
    <source>
        <dbReference type="EMBL" id="HIZ33643.1"/>
    </source>
</evidence>